<evidence type="ECO:0000256" key="8">
    <source>
        <dbReference type="HAMAP-Rule" id="MF_00210"/>
    </source>
</evidence>
<evidence type="ECO:0000256" key="4">
    <source>
        <dbReference type="ARBA" id="ARBA00022605"/>
    </source>
</evidence>
<dbReference type="PROSITE" id="PS00104">
    <property type="entry name" value="EPSP_SYNTHASE_1"/>
    <property type="match status" value="1"/>
</dbReference>
<keyword evidence="4 8" id="KW-0028">Amino-acid biosynthesis</keyword>
<feature type="binding site" evidence="8">
    <location>
        <position position="342"/>
    </location>
    <ligand>
        <name>phosphoenolpyruvate</name>
        <dbReference type="ChEBI" id="CHEBI:58702"/>
    </ligand>
</feature>
<dbReference type="InterPro" id="IPR006264">
    <property type="entry name" value="EPSP_synthase"/>
</dbReference>
<sequence>MPEQNSWTAPVAGDKIDATIRVPGSKSITNRAYVLAALSAEPTLVRDPLDSRDARLMLAALAELGATSEHTADGVLVHPLTPGEGEVSIALGNAGTVARFTPALAALGARTVHFDGDAAIRRRPVAPLLTALRALGTDLDDDGRGAPPFTIRGSGGLPGGEVELDSSASSQFLSALLLAAPAFSSGVTVRLVGTAPSEPHIAMTLDMLRRFGAAPERDRDRFHVPPASLSLADYTVEPDLSTAAPFVVAPLLAGGTVRIAGWPRETTQPGDWLRSLVRELGAEVTLDDSGLTVTGTGRLPGARFDLHEVGELTPVIAALLCFADAPSEISGVAHLRGHETDRLAALATELTALGGDVSETEDGLRITPAPLHAGVFHTYDDHRLVMAGAVLGLRVAGVEVENPATVGKTFPGFVEAWHALLDPA</sequence>
<feature type="binding site" evidence="8">
    <location>
        <position position="197"/>
    </location>
    <ligand>
        <name>3-phosphoshikimate</name>
        <dbReference type="ChEBI" id="CHEBI:145989"/>
    </ligand>
</feature>
<dbReference type="EMBL" id="JAENJH010000009">
    <property type="protein sequence ID" value="MBK1788034.1"/>
    <property type="molecule type" value="Genomic_DNA"/>
</dbReference>
<dbReference type="GO" id="GO:0005737">
    <property type="term" value="C:cytoplasm"/>
    <property type="evidence" value="ECO:0007669"/>
    <property type="project" value="UniProtKB-SubCell"/>
</dbReference>
<dbReference type="InterPro" id="IPR013792">
    <property type="entry name" value="RNA3'P_cycl/enolpyr_Trfase_a/b"/>
</dbReference>
<comment type="caution">
    <text evidence="10">The sequence shown here is derived from an EMBL/GenBank/DDBJ whole genome shotgun (WGS) entry which is preliminary data.</text>
</comment>
<gene>
    <name evidence="8 10" type="primary">aroA</name>
    <name evidence="10" type="ORF">JHE00_27200</name>
</gene>
<dbReference type="EC" id="2.5.1.19" evidence="8"/>
<evidence type="ECO:0000256" key="5">
    <source>
        <dbReference type="ARBA" id="ARBA00022679"/>
    </source>
</evidence>
<dbReference type="RefSeq" id="WP_200323420.1">
    <property type="nucleotide sequence ID" value="NZ_JAENJH010000009.1"/>
</dbReference>
<dbReference type="CDD" id="cd01556">
    <property type="entry name" value="EPSP_synthase"/>
    <property type="match status" value="1"/>
</dbReference>
<keyword evidence="11" id="KW-1185">Reference proteome</keyword>
<feature type="binding site" evidence="8">
    <location>
        <position position="338"/>
    </location>
    <ligand>
        <name>3-phosphoshikimate</name>
        <dbReference type="ChEBI" id="CHEBI:145989"/>
    </ligand>
</feature>
<feature type="binding site" evidence="8">
    <location>
        <position position="171"/>
    </location>
    <ligand>
        <name>phosphoenolpyruvate</name>
        <dbReference type="ChEBI" id="CHEBI:58702"/>
    </ligand>
</feature>
<feature type="binding site" evidence="8">
    <location>
        <position position="383"/>
    </location>
    <ligand>
        <name>phosphoenolpyruvate</name>
        <dbReference type="ChEBI" id="CHEBI:58702"/>
    </ligand>
</feature>
<dbReference type="NCBIfam" id="TIGR01356">
    <property type="entry name" value="aroA"/>
    <property type="match status" value="1"/>
</dbReference>
<evidence type="ECO:0000256" key="7">
    <source>
        <dbReference type="ARBA" id="ARBA00044633"/>
    </source>
</evidence>
<feature type="active site" description="Proton acceptor" evidence="8">
    <location>
        <position position="311"/>
    </location>
</feature>
<dbReference type="GO" id="GO:0003866">
    <property type="term" value="F:3-phosphoshikimate 1-carboxyvinyltransferase activity"/>
    <property type="evidence" value="ECO:0007669"/>
    <property type="project" value="UniProtKB-UniRule"/>
</dbReference>
<dbReference type="GO" id="GO:0008652">
    <property type="term" value="P:amino acid biosynthetic process"/>
    <property type="evidence" value="ECO:0007669"/>
    <property type="project" value="UniProtKB-KW"/>
</dbReference>
<feature type="binding site" evidence="8">
    <location>
        <position position="123"/>
    </location>
    <ligand>
        <name>phosphoenolpyruvate</name>
        <dbReference type="ChEBI" id="CHEBI:58702"/>
    </ligand>
</feature>
<feature type="binding site" evidence="8">
    <location>
        <position position="311"/>
    </location>
    <ligand>
        <name>3-phosphoshikimate</name>
        <dbReference type="ChEBI" id="CHEBI:145989"/>
    </ligand>
</feature>
<feature type="binding site" evidence="8">
    <location>
        <position position="95"/>
    </location>
    <ligand>
        <name>phosphoenolpyruvate</name>
        <dbReference type="ChEBI" id="CHEBI:58702"/>
    </ligand>
</feature>
<dbReference type="PIRSF" id="PIRSF000505">
    <property type="entry name" value="EPSPS"/>
    <property type="match status" value="1"/>
</dbReference>
<feature type="binding site" evidence="8">
    <location>
        <position position="171"/>
    </location>
    <ligand>
        <name>3-phosphoshikimate</name>
        <dbReference type="ChEBI" id="CHEBI:145989"/>
    </ligand>
</feature>
<comment type="subcellular location">
    <subcellularLocation>
        <location evidence="8">Cytoplasm</location>
    </subcellularLocation>
</comment>
<accession>A0A934V7T5</accession>
<reference evidence="10" key="1">
    <citation type="submission" date="2020-12" db="EMBL/GenBank/DDBJ databases">
        <title>Prauserella sp. ASG 168, a novel actinomycete isolated from cave rock.</title>
        <authorList>
            <person name="Suriyachadkun C."/>
        </authorList>
    </citation>
    <scope>NUCLEOTIDE SEQUENCE</scope>
    <source>
        <strain evidence="10">ASG 168</strain>
    </source>
</reference>
<dbReference type="GO" id="GO:0009073">
    <property type="term" value="P:aromatic amino acid family biosynthetic process"/>
    <property type="evidence" value="ECO:0007669"/>
    <property type="project" value="UniProtKB-KW"/>
</dbReference>
<dbReference type="FunFam" id="3.65.10.10:FF:000010">
    <property type="entry name" value="3-phosphoshikimate 1-carboxyvinyltransferase"/>
    <property type="match status" value="1"/>
</dbReference>
<dbReference type="PROSITE" id="PS00885">
    <property type="entry name" value="EPSP_SYNTHASE_2"/>
    <property type="match status" value="1"/>
</dbReference>
<feature type="binding site" evidence="8">
    <location>
        <position position="26"/>
    </location>
    <ligand>
        <name>phosphoenolpyruvate</name>
        <dbReference type="ChEBI" id="CHEBI:58702"/>
    </ligand>
</feature>
<proteinExistence type="inferred from homology"/>
<comment type="caution">
    <text evidence="8">Lacks conserved residue(s) required for the propagation of feature annotation.</text>
</comment>
<comment type="catalytic activity">
    <reaction evidence="7">
        <text>3-phosphoshikimate + phosphoenolpyruvate = 5-O-(1-carboxyvinyl)-3-phosphoshikimate + phosphate</text>
        <dbReference type="Rhea" id="RHEA:21256"/>
        <dbReference type="ChEBI" id="CHEBI:43474"/>
        <dbReference type="ChEBI" id="CHEBI:57701"/>
        <dbReference type="ChEBI" id="CHEBI:58702"/>
        <dbReference type="ChEBI" id="CHEBI:145989"/>
        <dbReference type="EC" id="2.5.1.19"/>
    </reaction>
    <physiologicalReaction direction="left-to-right" evidence="7">
        <dbReference type="Rhea" id="RHEA:21257"/>
    </physiologicalReaction>
</comment>
<feature type="binding site" evidence="8">
    <location>
        <position position="26"/>
    </location>
    <ligand>
        <name>3-phosphoshikimate</name>
        <dbReference type="ChEBI" id="CHEBI:145989"/>
    </ligand>
</feature>
<feature type="domain" description="Enolpyruvate transferase" evidence="9">
    <location>
        <begin position="13"/>
        <end position="416"/>
    </location>
</feature>
<keyword evidence="5 8" id="KW-0808">Transferase</keyword>
<name>A0A934V7T5_9PSEU</name>
<comment type="subunit">
    <text evidence="8">Monomer.</text>
</comment>
<dbReference type="InterPro" id="IPR036968">
    <property type="entry name" value="Enolpyruvate_Tfrase_sf"/>
</dbReference>
<dbReference type="Pfam" id="PF00275">
    <property type="entry name" value="EPSP_synthase"/>
    <property type="match status" value="1"/>
</dbReference>
<evidence type="ECO:0000256" key="2">
    <source>
        <dbReference type="ARBA" id="ARBA00009948"/>
    </source>
</evidence>
<evidence type="ECO:0000256" key="3">
    <source>
        <dbReference type="ARBA" id="ARBA00022490"/>
    </source>
</evidence>
<feature type="binding site" evidence="8">
    <location>
        <position position="170"/>
    </location>
    <ligand>
        <name>3-phosphoshikimate</name>
        <dbReference type="ChEBI" id="CHEBI:145989"/>
    </ligand>
</feature>
<dbReference type="GO" id="GO:0009423">
    <property type="term" value="P:chorismate biosynthetic process"/>
    <property type="evidence" value="ECO:0007669"/>
    <property type="project" value="UniProtKB-UniRule"/>
</dbReference>
<dbReference type="AlphaFoldDB" id="A0A934V7T5"/>
<keyword evidence="3 8" id="KW-0963">Cytoplasm</keyword>
<evidence type="ECO:0000313" key="10">
    <source>
        <dbReference type="EMBL" id="MBK1788034.1"/>
    </source>
</evidence>
<evidence type="ECO:0000259" key="9">
    <source>
        <dbReference type="Pfam" id="PF00275"/>
    </source>
</evidence>
<evidence type="ECO:0000256" key="1">
    <source>
        <dbReference type="ARBA" id="ARBA00004811"/>
    </source>
</evidence>
<feature type="binding site" evidence="8">
    <location>
        <position position="408"/>
    </location>
    <ligand>
        <name>phosphoenolpyruvate</name>
        <dbReference type="ChEBI" id="CHEBI:58702"/>
    </ligand>
</feature>
<dbReference type="InterPro" id="IPR023193">
    <property type="entry name" value="EPSP_synthase_CS"/>
</dbReference>
<comment type="function">
    <text evidence="8">Catalyzes the transfer of the enolpyruvyl moiety of phosphoenolpyruvate (PEP) to the 5-hydroxyl of shikimate-3-phosphate (S3P) to produce enolpyruvyl shikimate-3-phosphate and inorganic phosphate.</text>
</comment>
<dbReference type="PANTHER" id="PTHR21090">
    <property type="entry name" value="AROM/DEHYDROQUINATE SYNTHASE"/>
    <property type="match status" value="1"/>
</dbReference>
<dbReference type="HAMAP" id="MF_00210">
    <property type="entry name" value="EPSP_synth"/>
    <property type="match status" value="1"/>
</dbReference>
<feature type="binding site" evidence="8">
    <location>
        <position position="31"/>
    </location>
    <ligand>
        <name>3-phosphoshikimate</name>
        <dbReference type="ChEBI" id="CHEBI:145989"/>
    </ligand>
</feature>
<comment type="pathway">
    <text evidence="1 8">Metabolic intermediate biosynthesis; chorismate biosynthesis; chorismate from D-erythrose 4-phosphate and phosphoenolpyruvate: step 6/7.</text>
</comment>
<evidence type="ECO:0000256" key="6">
    <source>
        <dbReference type="ARBA" id="ARBA00023141"/>
    </source>
</evidence>
<feature type="binding site" evidence="8">
    <location>
        <position position="27"/>
    </location>
    <ligand>
        <name>3-phosphoshikimate</name>
        <dbReference type="ChEBI" id="CHEBI:145989"/>
    </ligand>
</feature>
<comment type="similarity">
    <text evidence="2 8">Belongs to the EPSP synthase family.</text>
</comment>
<organism evidence="10 11">
    <name type="scientific">Prauserella cavernicola</name>
    <dbReference type="NCBI Taxonomy" id="2800127"/>
    <lineage>
        <taxon>Bacteria</taxon>
        <taxon>Bacillati</taxon>
        <taxon>Actinomycetota</taxon>
        <taxon>Actinomycetes</taxon>
        <taxon>Pseudonocardiales</taxon>
        <taxon>Pseudonocardiaceae</taxon>
        <taxon>Prauserella</taxon>
    </lineage>
</organism>
<evidence type="ECO:0000313" key="11">
    <source>
        <dbReference type="Proteomes" id="UP000635245"/>
    </source>
</evidence>
<keyword evidence="6 8" id="KW-0057">Aromatic amino acid biosynthesis</keyword>
<dbReference type="Proteomes" id="UP000635245">
    <property type="component" value="Unassembled WGS sequence"/>
</dbReference>
<protein>
    <recommendedName>
        <fullName evidence="8">3-phosphoshikimate 1-carboxyvinyltransferase</fullName>
        <ecNumber evidence="8">2.5.1.19</ecNumber>
    </recommendedName>
    <alternativeName>
        <fullName evidence="8">5-enolpyruvylshikimate-3-phosphate synthase</fullName>
        <shortName evidence="8">EPSP synthase</shortName>
        <shortName evidence="8">EPSPS</shortName>
    </alternativeName>
</protein>
<feature type="binding site" evidence="8">
    <location>
        <position position="169"/>
    </location>
    <ligand>
        <name>3-phosphoshikimate</name>
        <dbReference type="ChEBI" id="CHEBI:145989"/>
    </ligand>
</feature>
<dbReference type="SUPFAM" id="SSF55205">
    <property type="entry name" value="EPT/RTPC-like"/>
    <property type="match status" value="1"/>
</dbReference>
<dbReference type="Gene3D" id="3.65.10.10">
    <property type="entry name" value="Enolpyruvate transferase domain"/>
    <property type="match status" value="2"/>
</dbReference>
<dbReference type="PANTHER" id="PTHR21090:SF5">
    <property type="entry name" value="PENTAFUNCTIONAL AROM POLYPEPTIDE"/>
    <property type="match status" value="1"/>
</dbReference>
<dbReference type="InterPro" id="IPR001986">
    <property type="entry name" value="Enolpyruvate_Tfrase_dom"/>
</dbReference>